<dbReference type="AlphaFoldDB" id="A0A653A862"/>
<protein>
    <submittedName>
        <fullName evidence="2">Uncharacterized protein</fullName>
    </submittedName>
</protein>
<reference evidence="2" key="1">
    <citation type="submission" date="2018-07" db="EMBL/GenBank/DDBJ databases">
        <authorList>
            <consortium name="Genoscope - CEA"/>
            <person name="William W."/>
        </authorList>
    </citation>
    <scope>NUCLEOTIDE SEQUENCE</scope>
    <source>
        <strain evidence="2">IK1</strain>
    </source>
</reference>
<accession>A0A653A862</accession>
<proteinExistence type="predicted"/>
<evidence type="ECO:0000313" key="2">
    <source>
        <dbReference type="EMBL" id="VBB44261.1"/>
    </source>
</evidence>
<evidence type="ECO:0000256" key="1">
    <source>
        <dbReference type="SAM" id="MobiDB-lite"/>
    </source>
</evidence>
<feature type="region of interest" description="Disordered" evidence="1">
    <location>
        <begin position="27"/>
        <end position="46"/>
    </location>
</feature>
<name>A0A653A862_UNCDX</name>
<organism evidence="2">
    <name type="scientific">Uncultured Desulfatiglans sp</name>
    <dbReference type="NCBI Taxonomy" id="1748965"/>
    <lineage>
        <taxon>Bacteria</taxon>
        <taxon>Pseudomonadati</taxon>
        <taxon>Thermodesulfobacteriota</taxon>
        <taxon>Desulfobacteria</taxon>
        <taxon>Desulfatiglandales</taxon>
        <taxon>Desulfatiglandaceae</taxon>
        <taxon>Desulfatiglans</taxon>
        <taxon>environmental samples</taxon>
    </lineage>
</organism>
<sequence length="62" mass="7036">MVRFSGCATRQRIEERPRRRAAMIRLNPQTIGHGPDDDSRTSGGWIMPTAWIERASVSVEKP</sequence>
<gene>
    <name evidence="2" type="ORF">TRIP_B330406</name>
</gene>
<dbReference type="EMBL" id="UPXX01000027">
    <property type="protein sequence ID" value="VBB44261.1"/>
    <property type="molecule type" value="Genomic_DNA"/>
</dbReference>